<evidence type="ECO:0000313" key="2">
    <source>
        <dbReference type="Proteomes" id="UP000542353"/>
    </source>
</evidence>
<protein>
    <submittedName>
        <fullName evidence="1">Uncharacterized protein</fullName>
    </submittedName>
</protein>
<accession>A0A7W7Z3E2</accession>
<proteinExistence type="predicted"/>
<evidence type="ECO:0000313" key="1">
    <source>
        <dbReference type="EMBL" id="MBB5046947.1"/>
    </source>
</evidence>
<dbReference type="Proteomes" id="UP000542353">
    <property type="component" value="Unassembled WGS sequence"/>
</dbReference>
<comment type="caution">
    <text evidence="1">The sequence shown here is derived from an EMBL/GenBank/DDBJ whole genome shotgun (WGS) entry which is preliminary data.</text>
</comment>
<keyword evidence="2" id="KW-1185">Reference proteome</keyword>
<sequence>MLQLKLPPSTINPPIEVPLPPMNLVAECTETLPP</sequence>
<dbReference type="EMBL" id="JACHIH010000007">
    <property type="protein sequence ID" value="MBB5046947.1"/>
    <property type="molecule type" value="Genomic_DNA"/>
</dbReference>
<name>A0A7W7Z3E2_9BRAD</name>
<gene>
    <name evidence="1" type="ORF">HNR60_001696</name>
</gene>
<dbReference type="AlphaFoldDB" id="A0A7W7Z3E2"/>
<reference evidence="1 2" key="1">
    <citation type="submission" date="2020-08" db="EMBL/GenBank/DDBJ databases">
        <title>Genomic Encyclopedia of Type Strains, Phase IV (KMG-IV): sequencing the most valuable type-strain genomes for metagenomic binning, comparative biology and taxonomic classification.</title>
        <authorList>
            <person name="Goeker M."/>
        </authorList>
    </citation>
    <scope>NUCLEOTIDE SEQUENCE [LARGE SCALE GENOMIC DNA]</scope>
    <source>
        <strain evidence="1 2">DSM 12706</strain>
    </source>
</reference>
<organism evidence="1 2">
    <name type="scientific">Rhodopseudomonas rhenobacensis</name>
    <dbReference type="NCBI Taxonomy" id="87461"/>
    <lineage>
        <taxon>Bacteria</taxon>
        <taxon>Pseudomonadati</taxon>
        <taxon>Pseudomonadota</taxon>
        <taxon>Alphaproteobacteria</taxon>
        <taxon>Hyphomicrobiales</taxon>
        <taxon>Nitrobacteraceae</taxon>
        <taxon>Rhodopseudomonas</taxon>
    </lineage>
</organism>